<evidence type="ECO:0000313" key="2">
    <source>
        <dbReference type="EMBL" id="GAB0058088.1"/>
    </source>
</evidence>
<dbReference type="Gene3D" id="3.30.70.1790">
    <property type="entry name" value="RepB DNA-primase, N-terminal domain"/>
    <property type="match status" value="1"/>
</dbReference>
<evidence type="ECO:0008006" key="4">
    <source>
        <dbReference type="Google" id="ProtNLM"/>
    </source>
</evidence>
<organism evidence="2 3">
    <name type="scientific">Candidatus Magnetaquiglobus chichijimensis</name>
    <dbReference type="NCBI Taxonomy" id="3141448"/>
    <lineage>
        <taxon>Bacteria</taxon>
        <taxon>Pseudomonadati</taxon>
        <taxon>Pseudomonadota</taxon>
        <taxon>Magnetococcia</taxon>
        <taxon>Magnetococcales</taxon>
        <taxon>Candidatus Magnetaquicoccaceae</taxon>
        <taxon>Candidatus Magnetaquiglobus</taxon>
    </lineage>
</organism>
<keyword evidence="3" id="KW-1185">Reference proteome</keyword>
<comment type="caution">
    <text evidence="2">The sequence shown here is derived from an EMBL/GenBank/DDBJ whole genome shotgun (WGS) entry which is preliminary data.</text>
</comment>
<proteinExistence type="predicted"/>
<dbReference type="EMBL" id="BAAFGK010000004">
    <property type="protein sequence ID" value="GAB0058088.1"/>
    <property type="molecule type" value="Genomic_DNA"/>
</dbReference>
<feature type="compositionally biased region" description="Basic and acidic residues" evidence="1">
    <location>
        <begin position="266"/>
        <end position="281"/>
    </location>
</feature>
<sequence length="863" mass="95717">MDAITQQRSRLAGISDGSHYGREKLSPTSTTQLQPILDESGNNALTHSSVWSNETDKTNKTDSVSNTQFLAALFGNTKSDHCPILVSFPGHPGEVPGGAWMGHPWKENSPELPEANNNYFSLAVFRPDEAGIYRRQKARFMALHAVMLDDIGSKVPREHLTLPPSWLLETSKGNFQAGFILKEPITDGTAADRLMNAIVTAGLCDPGANGPRARLARLPVAVNGKHEPPFPCRMETWNPDLRYAVKELADGLQLDMTTTASKRRARSPDNHDRHAERDPVWLPRPDENAVLAGLRDRGLYKGPLGDGKHDITCPWVEEHTDNLDGGTAYFEPDDNWPIGGFKCLHGHCAHRHMHALLKFLGVDAHAARMKSIIRVVPGALDRIVDAAERELVQTRRHYQRGGLIVTVVTDPGTRETRVQEISQPALVRALAGVATWERYDARSQAWVRTDPPERPVNVLFNSEEYPHLSVLKGLTRQPYLRPDGSLMYRAGYDEATGMFGVFNERAFAIPDHPTRDEADAAAKLLMGLLSEFHFANAHAQAAALSAILTAVVRPSLPLAPMFHVKAHVLGSGKSYLCELITAFATPQRGTPTTFPADDEECRKLLLAELLRAPAVIEFDNLTSDLLPHKSLCTALTSEFMTGRILGVSKTATVNTRALFLSSGNNVGPVRDMTRRCITISLDPGCETPAARSFERPDLVREVLAERWRYVSAALTIVRAWIEAGRPKIECKSLVSYDDWSDLCRQSLMWLGFADPTNAIFESMADDPDREILGRILLALNAEFGNAPTMVRDIVKRSEHSVDDMSSEGELREVLHDIAFERGGINRRRLGWWIKRHEGQIVNSLKFVRASGNRSAEAWKVESV</sequence>
<reference evidence="2 3" key="1">
    <citation type="submission" date="2024-09" db="EMBL/GenBank/DDBJ databases">
        <title>Draft genome sequence of Candidatus Magnetaquicoccaceae bacterium FCR-1.</title>
        <authorList>
            <person name="Shimoshige H."/>
            <person name="Shimamura S."/>
            <person name="Taoka A."/>
            <person name="Kobayashi H."/>
            <person name="Maekawa T."/>
        </authorList>
    </citation>
    <scope>NUCLEOTIDE SEQUENCE [LARGE SCALE GENOMIC DNA]</scope>
    <source>
        <strain evidence="2 3">FCR-1</strain>
    </source>
</reference>
<dbReference type="Proteomes" id="UP001628193">
    <property type="component" value="Unassembled WGS sequence"/>
</dbReference>
<feature type="region of interest" description="Disordered" evidence="1">
    <location>
        <begin position="1"/>
        <end position="62"/>
    </location>
</feature>
<evidence type="ECO:0000313" key="3">
    <source>
        <dbReference type="Proteomes" id="UP001628193"/>
    </source>
</evidence>
<dbReference type="RefSeq" id="WP_420905768.1">
    <property type="nucleotide sequence ID" value="NZ_BAAFGK010000004.1"/>
</dbReference>
<accession>A0ABQ0CB42</accession>
<protein>
    <recommendedName>
        <fullName evidence="4">RepB-like DNA primase domain-containing protein</fullName>
    </recommendedName>
</protein>
<evidence type="ECO:0000256" key="1">
    <source>
        <dbReference type="SAM" id="MobiDB-lite"/>
    </source>
</evidence>
<feature type="compositionally biased region" description="Polar residues" evidence="1">
    <location>
        <begin position="26"/>
        <end position="53"/>
    </location>
</feature>
<name>A0ABQ0CB42_9PROT</name>
<gene>
    <name evidence="2" type="ORF">SIID45300_02430</name>
</gene>
<feature type="region of interest" description="Disordered" evidence="1">
    <location>
        <begin position="255"/>
        <end position="281"/>
    </location>
</feature>